<dbReference type="EMBL" id="CASHSV030000002">
    <property type="protein sequence ID" value="CAJ2636222.1"/>
    <property type="molecule type" value="Genomic_DNA"/>
</dbReference>
<sequence>MFLGVYDQLISTHPNDFCGYLAKGASVLNFGTVAMLIGHRKACFELLFDRVDNNEPMIFLQL</sequence>
<gene>
    <name evidence="1" type="ORF">MILVUS5_LOCUS6749</name>
</gene>
<protein>
    <submittedName>
        <fullName evidence="1">Uncharacterized protein</fullName>
    </submittedName>
</protein>
<dbReference type="Proteomes" id="UP001177021">
    <property type="component" value="Unassembled WGS sequence"/>
</dbReference>
<accession>A0ACB0IX21</accession>
<organism evidence="1 2">
    <name type="scientific">Trifolium pratense</name>
    <name type="common">Red clover</name>
    <dbReference type="NCBI Taxonomy" id="57577"/>
    <lineage>
        <taxon>Eukaryota</taxon>
        <taxon>Viridiplantae</taxon>
        <taxon>Streptophyta</taxon>
        <taxon>Embryophyta</taxon>
        <taxon>Tracheophyta</taxon>
        <taxon>Spermatophyta</taxon>
        <taxon>Magnoliopsida</taxon>
        <taxon>eudicotyledons</taxon>
        <taxon>Gunneridae</taxon>
        <taxon>Pentapetalae</taxon>
        <taxon>rosids</taxon>
        <taxon>fabids</taxon>
        <taxon>Fabales</taxon>
        <taxon>Fabaceae</taxon>
        <taxon>Papilionoideae</taxon>
        <taxon>50 kb inversion clade</taxon>
        <taxon>NPAAA clade</taxon>
        <taxon>Hologalegina</taxon>
        <taxon>IRL clade</taxon>
        <taxon>Trifolieae</taxon>
        <taxon>Trifolium</taxon>
    </lineage>
</organism>
<evidence type="ECO:0000313" key="2">
    <source>
        <dbReference type="Proteomes" id="UP001177021"/>
    </source>
</evidence>
<proteinExistence type="predicted"/>
<evidence type="ECO:0000313" key="1">
    <source>
        <dbReference type="EMBL" id="CAJ2636222.1"/>
    </source>
</evidence>
<name>A0ACB0IX21_TRIPR</name>
<reference evidence="1" key="1">
    <citation type="submission" date="2023-10" db="EMBL/GenBank/DDBJ databases">
        <authorList>
            <person name="Rodriguez Cubillos JULIANA M."/>
            <person name="De Vega J."/>
        </authorList>
    </citation>
    <scope>NUCLEOTIDE SEQUENCE</scope>
</reference>
<keyword evidence="2" id="KW-1185">Reference proteome</keyword>
<comment type="caution">
    <text evidence="1">The sequence shown here is derived from an EMBL/GenBank/DDBJ whole genome shotgun (WGS) entry which is preliminary data.</text>
</comment>